<accession>A0AAV7EAT0</accession>
<dbReference type="GO" id="GO:0009630">
    <property type="term" value="P:gravitropism"/>
    <property type="evidence" value="ECO:0007669"/>
    <property type="project" value="InterPro"/>
</dbReference>
<dbReference type="PANTHER" id="PTHR34959:SF3">
    <property type="entry name" value="PROTEIN LAZY 1"/>
    <property type="match status" value="1"/>
</dbReference>
<dbReference type="PANTHER" id="PTHR34959">
    <property type="entry name" value="PROTEIN LAZY 1"/>
    <property type="match status" value="1"/>
</dbReference>
<feature type="compositionally biased region" description="Low complexity" evidence="1">
    <location>
        <begin position="236"/>
        <end position="248"/>
    </location>
</feature>
<dbReference type="InterPro" id="IPR038928">
    <property type="entry name" value="LAZY1"/>
</dbReference>
<feature type="compositionally biased region" description="Basic residues" evidence="1">
    <location>
        <begin position="211"/>
        <end position="232"/>
    </location>
</feature>
<evidence type="ECO:0000313" key="2">
    <source>
        <dbReference type="EMBL" id="KAG9445950.1"/>
    </source>
</evidence>
<evidence type="ECO:0000313" key="3">
    <source>
        <dbReference type="Proteomes" id="UP000825729"/>
    </source>
</evidence>
<gene>
    <name evidence="2" type="ORF">H6P81_012078</name>
</gene>
<evidence type="ECO:0008006" key="4">
    <source>
        <dbReference type="Google" id="ProtNLM"/>
    </source>
</evidence>
<organism evidence="2 3">
    <name type="scientific">Aristolochia fimbriata</name>
    <name type="common">White veined hardy Dutchman's pipe vine</name>
    <dbReference type="NCBI Taxonomy" id="158543"/>
    <lineage>
        <taxon>Eukaryota</taxon>
        <taxon>Viridiplantae</taxon>
        <taxon>Streptophyta</taxon>
        <taxon>Embryophyta</taxon>
        <taxon>Tracheophyta</taxon>
        <taxon>Spermatophyta</taxon>
        <taxon>Magnoliopsida</taxon>
        <taxon>Magnoliidae</taxon>
        <taxon>Piperales</taxon>
        <taxon>Aristolochiaceae</taxon>
        <taxon>Aristolochia</taxon>
    </lineage>
</organism>
<sequence length="368" mass="40595">MKLLGWMHRKFRQNSSADPLKDFAIDHRTPLEDPQQQQLAPKLSNFSKCGSRARHFRKSFTSLVGAGDIDDYVDDPDAEDDLFRGLLAIGTLGSDPNLHDSSSAPAAADKHDTHDAAWATGDEPTQKTETVPDPVLPKPTAEEYSLPSDGPANGNVVCPLQRYLLGSPVEISATTAGKKEQRTSLGDLFMKEEGRSEEKTAKDTAGDRSSVHKMKKMLKRRTNNHGSSRHHGSGGDATAASAASDPASAETKLRKILHIFHRKVHPENAAPVVEMEKGGGKYNKMKKDGADHQSCKGSAGDDECHNDRLLQDEHDIIIHPMQRPMIKKENIWHCNYNSNLPFTLGDAESNGNREYWVKTDADYLVLEL</sequence>
<feature type="compositionally biased region" description="Basic and acidic residues" evidence="1">
    <location>
        <begin position="282"/>
        <end position="294"/>
    </location>
</feature>
<proteinExistence type="predicted"/>
<feature type="region of interest" description="Disordered" evidence="1">
    <location>
        <begin position="95"/>
        <end position="153"/>
    </location>
</feature>
<keyword evidence="3" id="KW-1185">Reference proteome</keyword>
<evidence type="ECO:0000256" key="1">
    <source>
        <dbReference type="SAM" id="MobiDB-lite"/>
    </source>
</evidence>
<protein>
    <recommendedName>
        <fullName evidence="4">Protein LAZY 1</fullName>
    </recommendedName>
</protein>
<name>A0AAV7EAT0_ARIFI</name>
<feature type="region of interest" description="Disordered" evidence="1">
    <location>
        <begin position="174"/>
        <end position="248"/>
    </location>
</feature>
<comment type="caution">
    <text evidence="2">The sequence shown here is derived from an EMBL/GenBank/DDBJ whole genome shotgun (WGS) entry which is preliminary data.</text>
</comment>
<dbReference type="EMBL" id="JAINDJ010000005">
    <property type="protein sequence ID" value="KAG9445950.1"/>
    <property type="molecule type" value="Genomic_DNA"/>
</dbReference>
<dbReference type="GO" id="GO:2000012">
    <property type="term" value="P:regulation of auxin polar transport"/>
    <property type="evidence" value="ECO:0007669"/>
    <property type="project" value="InterPro"/>
</dbReference>
<reference evidence="2 3" key="1">
    <citation type="submission" date="2021-07" db="EMBL/GenBank/DDBJ databases">
        <title>The Aristolochia fimbriata genome: insights into angiosperm evolution, floral development and chemical biosynthesis.</title>
        <authorList>
            <person name="Jiao Y."/>
        </authorList>
    </citation>
    <scope>NUCLEOTIDE SEQUENCE [LARGE SCALE GENOMIC DNA]</scope>
    <source>
        <strain evidence="2">IBCAS-2021</strain>
        <tissue evidence="2">Leaf</tissue>
    </source>
</reference>
<feature type="region of interest" description="Disordered" evidence="1">
    <location>
        <begin position="282"/>
        <end position="302"/>
    </location>
</feature>
<dbReference type="Proteomes" id="UP000825729">
    <property type="component" value="Unassembled WGS sequence"/>
</dbReference>
<feature type="compositionally biased region" description="Basic and acidic residues" evidence="1">
    <location>
        <begin position="189"/>
        <end position="210"/>
    </location>
</feature>
<dbReference type="AlphaFoldDB" id="A0AAV7EAT0"/>